<organism evidence="1 2">
    <name type="scientific">Taxus chinensis</name>
    <name type="common">Chinese yew</name>
    <name type="synonym">Taxus wallichiana var. chinensis</name>
    <dbReference type="NCBI Taxonomy" id="29808"/>
    <lineage>
        <taxon>Eukaryota</taxon>
        <taxon>Viridiplantae</taxon>
        <taxon>Streptophyta</taxon>
        <taxon>Embryophyta</taxon>
        <taxon>Tracheophyta</taxon>
        <taxon>Spermatophyta</taxon>
        <taxon>Pinopsida</taxon>
        <taxon>Pinidae</taxon>
        <taxon>Conifers II</taxon>
        <taxon>Cupressales</taxon>
        <taxon>Taxaceae</taxon>
        <taxon>Taxus</taxon>
    </lineage>
</organism>
<evidence type="ECO:0000313" key="1">
    <source>
        <dbReference type="EMBL" id="KAH9328220.1"/>
    </source>
</evidence>
<dbReference type="AlphaFoldDB" id="A0AA38LMZ8"/>
<dbReference type="EMBL" id="JAHRHJ020000001">
    <property type="protein sequence ID" value="KAH9328220.1"/>
    <property type="molecule type" value="Genomic_DNA"/>
</dbReference>
<proteinExistence type="predicted"/>
<name>A0AA38LMZ8_TAXCH</name>
<dbReference type="Proteomes" id="UP000824469">
    <property type="component" value="Unassembled WGS sequence"/>
</dbReference>
<reference evidence="1 2" key="1">
    <citation type="journal article" date="2021" name="Nat. Plants">
        <title>The Taxus genome provides insights into paclitaxel biosynthesis.</title>
        <authorList>
            <person name="Xiong X."/>
            <person name="Gou J."/>
            <person name="Liao Q."/>
            <person name="Li Y."/>
            <person name="Zhou Q."/>
            <person name="Bi G."/>
            <person name="Li C."/>
            <person name="Du R."/>
            <person name="Wang X."/>
            <person name="Sun T."/>
            <person name="Guo L."/>
            <person name="Liang H."/>
            <person name="Lu P."/>
            <person name="Wu Y."/>
            <person name="Zhang Z."/>
            <person name="Ro D.K."/>
            <person name="Shang Y."/>
            <person name="Huang S."/>
            <person name="Yan J."/>
        </authorList>
    </citation>
    <scope>NUCLEOTIDE SEQUENCE [LARGE SCALE GENOMIC DNA]</scope>
    <source>
        <strain evidence="1">Ta-2019</strain>
    </source>
</reference>
<evidence type="ECO:0000313" key="2">
    <source>
        <dbReference type="Proteomes" id="UP000824469"/>
    </source>
</evidence>
<keyword evidence="2" id="KW-1185">Reference proteome</keyword>
<feature type="non-terminal residue" evidence="1">
    <location>
        <position position="60"/>
    </location>
</feature>
<gene>
    <name evidence="1" type="ORF">KI387_000328</name>
</gene>
<comment type="caution">
    <text evidence="1">The sequence shown here is derived from an EMBL/GenBank/DDBJ whole genome shotgun (WGS) entry which is preliminary data.</text>
</comment>
<sequence length="60" mass="6605">VMFSWLDDEATDDMVSRNDNGERGVTTNKYFDDGVYLGLIGGQDLCMDVEGVGHFKENAG</sequence>
<protein>
    <submittedName>
        <fullName evidence="1">Uncharacterized protein</fullName>
    </submittedName>
</protein>
<feature type="non-terminal residue" evidence="1">
    <location>
        <position position="1"/>
    </location>
</feature>
<accession>A0AA38LMZ8</accession>